<evidence type="ECO:0000256" key="13">
    <source>
        <dbReference type="PIRSR" id="PIRSR001174-2"/>
    </source>
</evidence>
<gene>
    <name evidence="10" type="primary">lon</name>
    <name evidence="18" type="ORF">BZG01_01535</name>
</gene>
<dbReference type="Gene3D" id="2.30.130.40">
    <property type="entry name" value="LON domain-like"/>
    <property type="match status" value="1"/>
</dbReference>
<keyword evidence="6 10" id="KW-0720">Serine protease</keyword>
<feature type="domain" description="Lon proteolytic" evidence="16">
    <location>
        <begin position="627"/>
        <end position="808"/>
    </location>
</feature>
<dbReference type="GO" id="GO:0016887">
    <property type="term" value="F:ATP hydrolysis activity"/>
    <property type="evidence" value="ECO:0007669"/>
    <property type="project" value="UniProtKB-UniRule"/>
</dbReference>
<comment type="function">
    <text evidence="10">ATP-dependent serine protease that mediates the selective degradation of mutant and abnormal proteins as well as certain short-lived regulatory proteins. Required for cellular homeostasis and for survival from DNA damage and developmental changes induced by stress. Degrades polypeptides processively to yield small peptide fragments that are 5 to 10 amino acids long. Binds to DNA in a double-stranded, site-specific manner.</text>
</comment>
<evidence type="ECO:0000256" key="3">
    <source>
        <dbReference type="ARBA" id="ARBA00022670"/>
    </source>
</evidence>
<dbReference type="SUPFAM" id="SSF54211">
    <property type="entry name" value="Ribosomal protein S5 domain 2-like"/>
    <property type="match status" value="1"/>
</dbReference>
<dbReference type="PROSITE" id="PS51786">
    <property type="entry name" value="LON_PROTEOLYTIC"/>
    <property type="match status" value="1"/>
</dbReference>
<feature type="active site" evidence="10 12">
    <location>
        <position position="757"/>
    </location>
</feature>
<keyword evidence="4 10" id="KW-0547">Nucleotide-binding</keyword>
<keyword evidence="3 10" id="KW-0645">Protease</keyword>
<keyword evidence="19" id="KW-1185">Reference proteome</keyword>
<comment type="subcellular location">
    <subcellularLocation>
        <location evidence="1 10 11">Cytoplasm</location>
    </subcellularLocation>
</comment>
<evidence type="ECO:0000256" key="14">
    <source>
        <dbReference type="PROSITE-ProRule" id="PRU01122"/>
    </source>
</evidence>
<dbReference type="SUPFAM" id="SSF52540">
    <property type="entry name" value="P-loop containing nucleoside triphosphate hydrolases"/>
    <property type="match status" value="1"/>
</dbReference>
<evidence type="ECO:0000256" key="15">
    <source>
        <dbReference type="RuleBase" id="RU000591"/>
    </source>
</evidence>
<dbReference type="GO" id="GO:0034605">
    <property type="term" value="P:cellular response to heat"/>
    <property type="evidence" value="ECO:0007669"/>
    <property type="project" value="UniProtKB-UniRule"/>
</dbReference>
<dbReference type="Proteomes" id="UP000233618">
    <property type="component" value="Unassembled WGS sequence"/>
</dbReference>
<comment type="catalytic activity">
    <reaction evidence="9 10 11 14">
        <text>Hydrolysis of proteins in presence of ATP.</text>
        <dbReference type="EC" id="3.4.21.53"/>
    </reaction>
</comment>
<dbReference type="InterPro" id="IPR046336">
    <property type="entry name" value="Lon_prtase_N_sf"/>
</dbReference>
<dbReference type="AlphaFoldDB" id="A0A2N3IFA4"/>
<dbReference type="InterPro" id="IPR020568">
    <property type="entry name" value="Ribosomal_Su5_D2-typ_SF"/>
</dbReference>
<name>A0A2N3IFA4_9BACT</name>
<dbReference type="Gene3D" id="3.30.230.10">
    <property type="match status" value="1"/>
</dbReference>
<accession>A0A2N3IFA4</accession>
<dbReference type="EMBL" id="MVDE01000002">
    <property type="protein sequence ID" value="PKQ69014.1"/>
    <property type="molecule type" value="Genomic_DNA"/>
</dbReference>
<evidence type="ECO:0000256" key="11">
    <source>
        <dbReference type="PIRNR" id="PIRNR001174"/>
    </source>
</evidence>
<dbReference type="Gene3D" id="1.20.5.5270">
    <property type="match status" value="1"/>
</dbReference>
<evidence type="ECO:0000256" key="7">
    <source>
        <dbReference type="ARBA" id="ARBA00022840"/>
    </source>
</evidence>
<dbReference type="InterPro" id="IPR027543">
    <property type="entry name" value="Lon_bac"/>
</dbReference>
<keyword evidence="5 10" id="KW-0378">Hydrolase</keyword>
<protein>
    <recommendedName>
        <fullName evidence="10 11">Lon protease</fullName>
        <ecNumber evidence="10 11">3.4.21.53</ecNumber>
    </recommendedName>
    <alternativeName>
        <fullName evidence="10">ATP-dependent protease La</fullName>
    </alternativeName>
</protein>
<dbReference type="PROSITE" id="PS51787">
    <property type="entry name" value="LON_N"/>
    <property type="match status" value="1"/>
</dbReference>
<evidence type="ECO:0000256" key="5">
    <source>
        <dbReference type="ARBA" id="ARBA00022801"/>
    </source>
</evidence>
<comment type="induction">
    <text evidence="10">By heat shock.</text>
</comment>
<dbReference type="InterPro" id="IPR004815">
    <property type="entry name" value="Lon_bac/euk-typ"/>
</dbReference>
<dbReference type="Gene3D" id="1.10.8.60">
    <property type="match status" value="1"/>
</dbReference>
<dbReference type="SMART" id="SM00382">
    <property type="entry name" value="AAA"/>
    <property type="match status" value="1"/>
</dbReference>
<dbReference type="InterPro" id="IPR054594">
    <property type="entry name" value="Lon_lid"/>
</dbReference>
<dbReference type="Pfam" id="PF00004">
    <property type="entry name" value="AAA"/>
    <property type="match status" value="1"/>
</dbReference>
<feature type="active site" evidence="10 12">
    <location>
        <position position="714"/>
    </location>
</feature>
<dbReference type="RefSeq" id="WP_101308278.1">
    <property type="nucleotide sequence ID" value="NZ_CAXXEE010000003.1"/>
</dbReference>
<dbReference type="SMART" id="SM00464">
    <property type="entry name" value="LON"/>
    <property type="match status" value="1"/>
</dbReference>
<dbReference type="CDD" id="cd19500">
    <property type="entry name" value="RecA-like_Lon"/>
    <property type="match status" value="1"/>
</dbReference>
<dbReference type="GO" id="GO:0004252">
    <property type="term" value="F:serine-type endopeptidase activity"/>
    <property type="evidence" value="ECO:0007669"/>
    <property type="project" value="UniProtKB-UniRule"/>
</dbReference>
<dbReference type="GO" id="GO:0004176">
    <property type="term" value="F:ATP-dependent peptidase activity"/>
    <property type="evidence" value="ECO:0007669"/>
    <property type="project" value="UniProtKB-UniRule"/>
</dbReference>
<evidence type="ECO:0000256" key="8">
    <source>
        <dbReference type="ARBA" id="ARBA00023016"/>
    </source>
</evidence>
<dbReference type="Gene3D" id="1.20.58.1480">
    <property type="match status" value="1"/>
</dbReference>
<dbReference type="InterPro" id="IPR027417">
    <property type="entry name" value="P-loop_NTPase"/>
</dbReference>
<comment type="caution">
    <text evidence="18">The sequence shown here is derived from an EMBL/GenBank/DDBJ whole genome shotgun (WGS) entry which is preliminary data.</text>
</comment>
<dbReference type="GO" id="GO:0005524">
    <property type="term" value="F:ATP binding"/>
    <property type="evidence" value="ECO:0007669"/>
    <property type="project" value="UniProtKB-UniRule"/>
</dbReference>
<dbReference type="Pfam" id="PF22667">
    <property type="entry name" value="Lon_lid"/>
    <property type="match status" value="1"/>
</dbReference>
<dbReference type="InterPro" id="IPR003959">
    <property type="entry name" value="ATPase_AAA_core"/>
</dbReference>
<evidence type="ECO:0000256" key="12">
    <source>
        <dbReference type="PIRSR" id="PIRSR001174-1"/>
    </source>
</evidence>
<evidence type="ECO:0000256" key="6">
    <source>
        <dbReference type="ARBA" id="ARBA00022825"/>
    </source>
</evidence>
<dbReference type="PIRSF" id="PIRSF001174">
    <property type="entry name" value="Lon_proteas"/>
    <property type="match status" value="1"/>
</dbReference>
<organism evidence="18 19">
    <name type="scientific">Labilibaculum manganireducens</name>
    <dbReference type="NCBI Taxonomy" id="1940525"/>
    <lineage>
        <taxon>Bacteria</taxon>
        <taxon>Pseudomonadati</taxon>
        <taxon>Bacteroidota</taxon>
        <taxon>Bacteroidia</taxon>
        <taxon>Marinilabiliales</taxon>
        <taxon>Marinifilaceae</taxon>
        <taxon>Labilibaculum</taxon>
    </lineage>
</organism>
<evidence type="ECO:0000256" key="9">
    <source>
        <dbReference type="ARBA" id="ARBA00050665"/>
    </source>
</evidence>
<evidence type="ECO:0000259" key="17">
    <source>
        <dbReference type="PROSITE" id="PS51787"/>
    </source>
</evidence>
<proteinExistence type="evidence at transcript level"/>
<dbReference type="InterPro" id="IPR014721">
    <property type="entry name" value="Ribsml_uS5_D2-typ_fold_subgr"/>
</dbReference>
<dbReference type="HAMAP" id="MF_01973">
    <property type="entry name" value="lon_bact"/>
    <property type="match status" value="1"/>
</dbReference>
<evidence type="ECO:0000256" key="10">
    <source>
        <dbReference type="HAMAP-Rule" id="MF_01973"/>
    </source>
</evidence>
<keyword evidence="2 10" id="KW-0963">Cytoplasm</keyword>
<dbReference type="PANTHER" id="PTHR10046">
    <property type="entry name" value="ATP DEPENDENT LON PROTEASE FAMILY MEMBER"/>
    <property type="match status" value="1"/>
</dbReference>
<feature type="binding site" evidence="10 13">
    <location>
        <begin position="391"/>
        <end position="398"/>
    </location>
    <ligand>
        <name>ATP</name>
        <dbReference type="ChEBI" id="CHEBI:30616"/>
    </ligand>
</feature>
<dbReference type="InterPro" id="IPR008269">
    <property type="entry name" value="Lon_proteolytic"/>
</dbReference>
<dbReference type="InterPro" id="IPR003593">
    <property type="entry name" value="AAA+_ATPase"/>
</dbReference>
<dbReference type="EC" id="3.4.21.53" evidence="10 11"/>
<sequence length="817" mass="91687">MSRKIEINISDIALTNMMDEDSDFIPIITDEDENALDELVVPDSLPILPLRNTVLFPGVVIPISVGREKSLKLVREVYSKKGMLGAATQIDLSVEDPHFDDIYKIGTVAQIIKILEMPDGSTTVILQGKKRFELQEIISEEPYHIAKIKTLKDIRPVEEDNEFKALISSVKDMAVKVIKLSPHIPNEASFAIKNIEGSSFLINFISSNSEIKHNQKQKLLEIEEIAGRAMKLLELLVREVQVLELKDDIQTKVKTDMDQQQREYLLHQQMKTIQDELGGGPNDQDVEELEERAQTKKWTDEVAAVFEKELNKLQRLNPASAEYSVQLNYLEELLDLPWSECTKDNFNLKRAQRILDQDHFGLEKVKDRIIEHLAVLKLKGDLKSPILCLYGPPGVGKTSLGKSIARALDRKYARMSLGGLHDESEIRGHRKTYIGAMPGRIIQGMKKAGSSNPVFILDEIDKVSNDFRGDPSSALLEVLDPEQNSAFHDNFLDVDYDLSNVMFVATANNIGAISAPLRDRMEMIDVSGYIQEEKVQIAKTHLIPKQMENHGITADNIKISKEVIAEIIDKYTRESGVRALDQRIAKLMRRIARKVAMDEEYDINIKIEDLKEFLGAPIFNRDKYQGNEYAGVVTGLAWTSVGGEILFIESSLSAGKGKLTLTGNLGDVMKESALLAQEYLRAHCGALGIKKETFDEWNLHVHVPEGAIPKDGPSAGVTMVTAMASIFTQRKVKKHLAMTGEITLRGKVLPVGGIKEKILAAKRAGIKEIILCNQNKKDIEEIKEIYLKGLKFHFVDEIMEVLDIALMKQKVDNPIKL</sequence>
<reference evidence="18 19" key="1">
    <citation type="journal article" date="2017" name="Front. Microbiol.">
        <title>Labilibaculum manganireducens gen. nov., sp. nov. and Labilibaculum filiforme sp. nov., Novel Bacteroidetes Isolated from Subsurface Sediments of the Baltic Sea.</title>
        <authorList>
            <person name="Vandieken V."/>
            <person name="Marshall I.P."/>
            <person name="Niemann H."/>
            <person name="Engelen B."/>
            <person name="Cypionka H."/>
        </authorList>
    </citation>
    <scope>NUCLEOTIDE SEQUENCE [LARGE SCALE GENOMIC DNA]</scope>
    <source>
        <strain evidence="18 19">59.10-2M</strain>
    </source>
</reference>
<evidence type="ECO:0000256" key="4">
    <source>
        <dbReference type="ARBA" id="ARBA00022741"/>
    </source>
</evidence>
<dbReference type="Pfam" id="PF05362">
    <property type="entry name" value="Lon_C"/>
    <property type="match status" value="1"/>
</dbReference>
<dbReference type="PRINTS" id="PR00830">
    <property type="entry name" value="ENDOLAPTASE"/>
</dbReference>
<evidence type="ECO:0000259" key="16">
    <source>
        <dbReference type="PROSITE" id="PS51786"/>
    </source>
</evidence>
<keyword evidence="8 10" id="KW-0346">Stress response</keyword>
<evidence type="ECO:0000313" key="18">
    <source>
        <dbReference type="EMBL" id="PKQ69014.1"/>
    </source>
</evidence>
<dbReference type="InterPro" id="IPR003111">
    <property type="entry name" value="Lon_prtase_N"/>
</dbReference>
<dbReference type="PROSITE" id="PS01046">
    <property type="entry name" value="LON_SER"/>
    <property type="match status" value="1"/>
</dbReference>
<dbReference type="SUPFAM" id="SSF88697">
    <property type="entry name" value="PUA domain-like"/>
    <property type="match status" value="1"/>
</dbReference>
<evidence type="ECO:0000256" key="1">
    <source>
        <dbReference type="ARBA" id="ARBA00004496"/>
    </source>
</evidence>
<feature type="domain" description="Lon N-terminal" evidence="17">
    <location>
        <begin position="45"/>
        <end position="240"/>
    </location>
</feature>
<evidence type="ECO:0000256" key="2">
    <source>
        <dbReference type="ARBA" id="ARBA00022490"/>
    </source>
</evidence>
<dbReference type="GO" id="GO:0006515">
    <property type="term" value="P:protein quality control for misfolded or incompletely synthesized proteins"/>
    <property type="evidence" value="ECO:0007669"/>
    <property type="project" value="UniProtKB-UniRule"/>
</dbReference>
<keyword evidence="7 10" id="KW-0067">ATP-binding</keyword>
<dbReference type="FunFam" id="3.40.50.300:FF:000021">
    <property type="entry name" value="Lon protease homolog"/>
    <property type="match status" value="1"/>
</dbReference>
<dbReference type="NCBIfam" id="TIGR00763">
    <property type="entry name" value="lon"/>
    <property type="match status" value="1"/>
</dbReference>
<dbReference type="GO" id="GO:0043565">
    <property type="term" value="F:sequence-specific DNA binding"/>
    <property type="evidence" value="ECO:0007669"/>
    <property type="project" value="UniProtKB-UniRule"/>
</dbReference>
<dbReference type="InterPro" id="IPR027065">
    <property type="entry name" value="Lon_Prtase"/>
</dbReference>
<dbReference type="Pfam" id="PF02190">
    <property type="entry name" value="LON_substr_bdg"/>
    <property type="match status" value="1"/>
</dbReference>
<comment type="subunit">
    <text evidence="10 11">Homohexamer. Organized in a ring with a central cavity.</text>
</comment>
<comment type="similarity">
    <text evidence="10 11 14 15">Belongs to the peptidase S16 family.</text>
</comment>
<dbReference type="InterPro" id="IPR008268">
    <property type="entry name" value="Peptidase_S16_AS"/>
</dbReference>
<dbReference type="InterPro" id="IPR015947">
    <property type="entry name" value="PUA-like_sf"/>
</dbReference>
<dbReference type="GO" id="GO:0005737">
    <property type="term" value="C:cytoplasm"/>
    <property type="evidence" value="ECO:0007669"/>
    <property type="project" value="UniProtKB-SubCell"/>
</dbReference>
<dbReference type="Gene3D" id="3.40.50.300">
    <property type="entry name" value="P-loop containing nucleotide triphosphate hydrolases"/>
    <property type="match status" value="1"/>
</dbReference>
<evidence type="ECO:0000313" key="19">
    <source>
        <dbReference type="Proteomes" id="UP000233618"/>
    </source>
</evidence>